<dbReference type="OrthoDB" id="583504at2"/>
<proteinExistence type="predicted"/>
<accession>A0A8G1XEF8</accession>
<evidence type="ECO:0000313" key="2">
    <source>
        <dbReference type="Proteomes" id="UP000267408"/>
    </source>
</evidence>
<dbReference type="Proteomes" id="UP000267408">
    <property type="component" value="Unassembled WGS sequence"/>
</dbReference>
<dbReference type="AlphaFoldDB" id="A0A8G1XEF8"/>
<organism evidence="1 2">
    <name type="scientific">Kitasatospora cineracea</name>
    <dbReference type="NCBI Taxonomy" id="88074"/>
    <lineage>
        <taxon>Bacteria</taxon>
        <taxon>Bacillati</taxon>
        <taxon>Actinomycetota</taxon>
        <taxon>Actinomycetes</taxon>
        <taxon>Kitasatosporales</taxon>
        <taxon>Streptomycetaceae</taxon>
        <taxon>Kitasatospora</taxon>
    </lineage>
</organism>
<dbReference type="RefSeq" id="WP_123557113.1">
    <property type="nucleotide sequence ID" value="NZ_RJVJ01000001.1"/>
</dbReference>
<gene>
    <name evidence="1" type="ORF">EDD39_3497</name>
</gene>
<comment type="caution">
    <text evidence="1">The sequence shown here is derived from an EMBL/GenBank/DDBJ whole genome shotgun (WGS) entry which is preliminary data.</text>
</comment>
<protein>
    <submittedName>
        <fullName evidence="1">Uncharacterized protein</fullName>
    </submittedName>
</protein>
<reference evidence="1 2" key="1">
    <citation type="submission" date="2018-11" db="EMBL/GenBank/DDBJ databases">
        <title>Sequencing the genomes of 1000 actinobacteria strains.</title>
        <authorList>
            <person name="Klenk H.-P."/>
        </authorList>
    </citation>
    <scope>NUCLEOTIDE SEQUENCE [LARGE SCALE GENOMIC DNA]</scope>
    <source>
        <strain evidence="1 2">DSM 44780</strain>
    </source>
</reference>
<dbReference type="EMBL" id="RJVJ01000001">
    <property type="protein sequence ID" value="ROR45276.1"/>
    <property type="molecule type" value="Genomic_DNA"/>
</dbReference>
<sequence length="212" mass="22705">MGLDVMVGALIGAEEDTAEWFRAECAEITRVLAAEGLPGWREPENGPRFGERIWGYSGLHTLRRLAAHLAAGGQLPEPLAEGERATDDPVLRAAYEDVPDDRPGPFDHLIHHSDCEGYYAPVDFAPVLADPELSGGLLGSSVRLLAELEALALALGLPDDLDPDSAEVTDAAEDPDPAAEGWRRYGTEAFVCLQLRLAARCSVETGAVLAFC</sequence>
<name>A0A8G1XEF8_9ACTN</name>
<evidence type="ECO:0000313" key="1">
    <source>
        <dbReference type="EMBL" id="ROR45276.1"/>
    </source>
</evidence>